<evidence type="ECO:0000313" key="4">
    <source>
        <dbReference type="Xenbase" id="XB-GENE-17331112"/>
    </source>
</evidence>
<dbReference type="OMA" id="FMTELYE"/>
<keyword evidence="1" id="KW-0175">Coiled coil</keyword>
<dbReference type="CTD" id="108707542"/>
<evidence type="ECO:0000313" key="2">
    <source>
        <dbReference type="Proteomes" id="UP000186698"/>
    </source>
</evidence>
<dbReference type="RefSeq" id="XP_018101025.1">
    <property type="nucleotide sequence ID" value="XM_018245536.2"/>
</dbReference>
<dbReference type="KEGG" id="xla:108707542"/>
<gene>
    <name evidence="3 4" type="primary">ccdc122.L</name>
</gene>
<protein>
    <submittedName>
        <fullName evidence="3">Coiled-coil domain-containing protein 122</fullName>
    </submittedName>
</protein>
<dbReference type="AGR" id="Xenbase:XB-GENE-17331112"/>
<sequence>MAKQASSITEVVKQMAQQQQTKASEADKSRNVQSQFQTKINELQTDLRSVLLETKAVEKMISHEEDTIENLIRLCGILKAQNHSIYAESIRLKLNLETQKEDLEAILSRNNAYRAKIEDNIRCLLEAENTLPVMTELINKRDVLRMLKRQKEKMIQDLHNPESIAIKQVQGEIAYLEEKLKEVKQCITLKNKVYDEEKERHDGLQKEIEVQKRRFDAILKRLHSQINKAKMNRRQYQWQIDQMEKTATDLRQKLETMKF</sequence>
<name>A0A1L8HHM1_XENLA</name>
<accession>A0A1L8HHM1</accession>
<dbReference type="Bgee" id="108707542">
    <property type="expression patterns" value="Expressed in testis"/>
</dbReference>
<dbReference type="STRING" id="8355.A0A1L8HHM1"/>
<reference evidence="3" key="1">
    <citation type="submission" date="2025-08" db="UniProtKB">
        <authorList>
            <consortium name="RefSeq"/>
        </authorList>
    </citation>
    <scope>IDENTIFICATION</scope>
    <source>
        <strain evidence="3">J_2021</strain>
        <tissue evidence="3">Erythrocytes</tissue>
    </source>
</reference>
<organism evidence="2 3">
    <name type="scientific">Xenopus laevis</name>
    <name type="common">African clawed frog</name>
    <dbReference type="NCBI Taxonomy" id="8355"/>
    <lineage>
        <taxon>Eukaryota</taxon>
        <taxon>Metazoa</taxon>
        <taxon>Chordata</taxon>
        <taxon>Craniata</taxon>
        <taxon>Vertebrata</taxon>
        <taxon>Euteleostomi</taxon>
        <taxon>Amphibia</taxon>
        <taxon>Batrachia</taxon>
        <taxon>Anura</taxon>
        <taxon>Pipoidea</taxon>
        <taxon>Pipidae</taxon>
        <taxon>Xenopodinae</taxon>
        <taxon>Xenopus</taxon>
        <taxon>Xenopus</taxon>
    </lineage>
</organism>
<dbReference type="AlphaFoldDB" id="A0A1L8HHM1"/>
<dbReference type="OrthoDB" id="9881749at2759"/>
<feature type="coiled-coil region" evidence="1">
    <location>
        <begin position="166"/>
        <end position="253"/>
    </location>
</feature>
<keyword evidence="2" id="KW-1185">Reference proteome</keyword>
<evidence type="ECO:0000256" key="1">
    <source>
        <dbReference type="SAM" id="Coils"/>
    </source>
</evidence>
<dbReference type="Xenbase" id="XB-GENE-17331112">
    <property type="gene designation" value="ccdc122.L"/>
</dbReference>
<proteinExistence type="predicted"/>
<dbReference type="GeneID" id="108707542"/>
<evidence type="ECO:0000313" key="3">
    <source>
        <dbReference type="RefSeq" id="XP_018101025.1"/>
    </source>
</evidence>
<dbReference type="PaxDb" id="8355-A0A1L8HHM1"/>
<dbReference type="Proteomes" id="UP000186698">
    <property type="component" value="Chromosome 2L"/>
</dbReference>